<dbReference type="InterPro" id="IPR039367">
    <property type="entry name" value="Och1-like"/>
</dbReference>
<dbReference type="PANTHER" id="PTHR31834:SF10">
    <property type="entry name" value="TRANSFERASE, PUTATIVE (AFU_ORTHOLOGUE AFUA_8G02040)-RELATED"/>
    <property type="match status" value="1"/>
</dbReference>
<dbReference type="InterPro" id="IPR029044">
    <property type="entry name" value="Nucleotide-diphossugar_trans"/>
</dbReference>
<dbReference type="GO" id="GO:0000009">
    <property type="term" value="F:alpha-1,6-mannosyltransferase activity"/>
    <property type="evidence" value="ECO:0007669"/>
    <property type="project" value="InterPro"/>
</dbReference>
<name>A0A5N6JJ89_9EURO</name>
<gene>
    <name evidence="2" type="ORF">BDV30DRAFT_124921</name>
</gene>
<dbReference type="GO" id="GO:0000136">
    <property type="term" value="C:mannan polymerase complex"/>
    <property type="evidence" value="ECO:0007669"/>
    <property type="project" value="TreeGrafter"/>
</dbReference>
<organism evidence="2 3">
    <name type="scientific">Aspergillus minisclerotigenes</name>
    <dbReference type="NCBI Taxonomy" id="656917"/>
    <lineage>
        <taxon>Eukaryota</taxon>
        <taxon>Fungi</taxon>
        <taxon>Dikarya</taxon>
        <taxon>Ascomycota</taxon>
        <taxon>Pezizomycotina</taxon>
        <taxon>Eurotiomycetes</taxon>
        <taxon>Eurotiomycetidae</taxon>
        <taxon>Eurotiales</taxon>
        <taxon>Aspergillaceae</taxon>
        <taxon>Aspergillus</taxon>
        <taxon>Aspergillus subgen. Circumdati</taxon>
    </lineage>
</organism>
<proteinExistence type="inferred from homology"/>
<dbReference type="Proteomes" id="UP000326289">
    <property type="component" value="Unassembled WGS sequence"/>
</dbReference>
<comment type="similarity">
    <text evidence="1">Belongs to the glycosyltransferase 32 family.</text>
</comment>
<dbReference type="GO" id="GO:0006487">
    <property type="term" value="P:protein N-linked glycosylation"/>
    <property type="evidence" value="ECO:0007669"/>
    <property type="project" value="TreeGrafter"/>
</dbReference>
<evidence type="ECO:0000313" key="2">
    <source>
        <dbReference type="EMBL" id="KAB8278728.1"/>
    </source>
</evidence>
<protein>
    <recommendedName>
        <fullName evidence="4">Nucleotide-diphospho-sugar transferase</fullName>
    </recommendedName>
</protein>
<dbReference type="InterPro" id="IPR007577">
    <property type="entry name" value="GlycoTrfase_DXD_sugar-bd_CS"/>
</dbReference>
<evidence type="ECO:0000256" key="1">
    <source>
        <dbReference type="ARBA" id="ARBA00009003"/>
    </source>
</evidence>
<dbReference type="Gene3D" id="3.90.550.20">
    <property type="match status" value="1"/>
</dbReference>
<accession>A0A5N6JJ89</accession>
<dbReference type="SUPFAM" id="SSF53448">
    <property type="entry name" value="Nucleotide-diphospho-sugar transferases"/>
    <property type="match status" value="1"/>
</dbReference>
<keyword evidence="3" id="KW-1185">Reference proteome</keyword>
<dbReference type="EMBL" id="ML732767">
    <property type="protein sequence ID" value="KAB8278728.1"/>
    <property type="molecule type" value="Genomic_DNA"/>
</dbReference>
<sequence>MVSRGRYRRLTLLSAVLIFSLGLIAFSSRHRHVPAVSSLKQQYPLLWKHVHTFKGHGGVWYMPPSWVQRNPQPRTIIEAAQLAIQVTDIGEVRHFMPHSQIPLIVHQTWSHRQIDTWPDDLRQSVEKWLQFVVENEMAYFLWEDEGMVEFIDHFEPRAHDYYSSLPSMVEKTDYFRITVATCVGGIYGDLDTVPLKSPAQWITSQDVRPWTDLETRSVYNSMKPLRALFGIEADCLPTDHTCWRMGYPYSIQLTQWSFASARDHPLLHQYIENLAHQLQKIANHHGGLQTSAARTELQALDPLTLTGPEAVTRAAQEWLNTSAGLRWNALTGLHDGGKAKLVDDVLILPITSFSPGRGKYGNMGSKPITDPTALVHHHGQGSWKKFNLVAEVGKICRTLFGLCESWSKMQSTT</sequence>
<dbReference type="Pfam" id="PF04488">
    <property type="entry name" value="Gly_transf_sug"/>
    <property type="match status" value="1"/>
</dbReference>
<dbReference type="PANTHER" id="PTHR31834">
    <property type="entry name" value="INITIATION-SPECIFIC ALPHA-1,6-MANNOSYLTRANSFERASE"/>
    <property type="match status" value="1"/>
</dbReference>
<evidence type="ECO:0000313" key="3">
    <source>
        <dbReference type="Proteomes" id="UP000326289"/>
    </source>
</evidence>
<dbReference type="AlphaFoldDB" id="A0A5N6JJ89"/>
<reference evidence="2 3" key="1">
    <citation type="submission" date="2019-04" db="EMBL/GenBank/DDBJ databases">
        <title>Fungal friends and foes A comparative genomics study of 23 Aspergillus species from section Flavi.</title>
        <authorList>
            <consortium name="DOE Joint Genome Institute"/>
            <person name="Kjaerbolling I."/>
            <person name="Vesth T.C."/>
            <person name="Frisvad J.C."/>
            <person name="Nybo J.L."/>
            <person name="Theobald S."/>
            <person name="Kildgaard S."/>
            <person name="Petersen T.I."/>
            <person name="Kuo A."/>
            <person name="Sato A."/>
            <person name="Lyhne E.K."/>
            <person name="Kogle M.E."/>
            <person name="Wiebenga A."/>
            <person name="Kun R.S."/>
            <person name="Lubbers R.J."/>
            <person name="Makela M.R."/>
            <person name="Barry K."/>
            <person name="Chovatia M."/>
            <person name="Clum A."/>
            <person name="Daum C."/>
            <person name="Haridas S."/>
            <person name="He G."/>
            <person name="LaButti K."/>
            <person name="Lipzen A."/>
            <person name="Mondo S."/>
            <person name="Pangilinan J."/>
            <person name="Riley R."/>
            <person name="Salamov A."/>
            <person name="Simmons B.A."/>
            <person name="Magnuson J.K."/>
            <person name="Henrissat B."/>
            <person name="Mortensen U.H."/>
            <person name="Larsen T.O."/>
            <person name="De vries R.P."/>
            <person name="Grigoriev I.V."/>
            <person name="Machida M."/>
            <person name="Baker S.E."/>
            <person name="Andersen M.R."/>
        </authorList>
    </citation>
    <scope>NUCLEOTIDE SEQUENCE [LARGE SCALE GENOMIC DNA]</scope>
    <source>
        <strain evidence="2 3">CBS 117635</strain>
    </source>
</reference>
<evidence type="ECO:0008006" key="4">
    <source>
        <dbReference type="Google" id="ProtNLM"/>
    </source>
</evidence>